<gene>
    <name evidence="2" type="ORF">D0Z07_4685</name>
</gene>
<dbReference type="EMBL" id="VNKQ01000009">
    <property type="protein sequence ID" value="KAG0648639.1"/>
    <property type="molecule type" value="Genomic_DNA"/>
</dbReference>
<feature type="region of interest" description="Disordered" evidence="1">
    <location>
        <begin position="1"/>
        <end position="26"/>
    </location>
</feature>
<accession>A0A9P6VIY9</accession>
<dbReference type="AlphaFoldDB" id="A0A9P6VIY9"/>
<evidence type="ECO:0000313" key="2">
    <source>
        <dbReference type="EMBL" id="KAG0648639.1"/>
    </source>
</evidence>
<feature type="region of interest" description="Disordered" evidence="1">
    <location>
        <begin position="359"/>
        <end position="382"/>
    </location>
</feature>
<sequence length="516" mass="56308">MSEDGTSVANSDGSETTAGGSRRRRRSIRTSTAFHLAHPAPTLTQKQRLLQIRPRLLLQLQRLSTESRPKPAIDVLPSTVVVPRLMKRFPRMFRGKSALGANDVMVVKSEEYDTSENHVVEDTDSDEESLANRDLMAVICQAGKSCGKAQGLVEIVLRDGSVWVAAPLPNGFYEFSTVDERGNKITARWVKRSIRRSNLDPPNEFKFTFSIIDPNSRRHPILASLTNNTLDIPDTYISVSSSASKYPPTSPLRGLPDNPQISVEEPNVERTTHFIDENMKSLIQVTGIWVALRQGLSPYFKYDDAVAADSSPVQRNVAVGHRVRSLSVTTDAGRVSPAGTVSSTPDSAQSIFGGRMRQKCVKGSPSSNVSPQDCLGNPKRSVSTGSAFMQRAAARRAGILPSTVVSDSEGESMLVAPKRASTVGGSGTRDSTPHHRSLPGSSTTPLDTPTRPQRRTQSVYLPPTLQQKEVDGNTARHIAEIMDGSQTTDLGEKTKTSRWKALKDFFRRSNSASRSG</sequence>
<feature type="compositionally biased region" description="Polar residues" evidence="1">
    <location>
        <begin position="1"/>
        <end position="12"/>
    </location>
</feature>
<name>A0A9P6VIY9_9HELO</name>
<feature type="region of interest" description="Disordered" evidence="1">
    <location>
        <begin position="406"/>
        <end position="471"/>
    </location>
</feature>
<reference evidence="2" key="1">
    <citation type="submission" date="2019-07" db="EMBL/GenBank/DDBJ databases">
        <title>Hyphodiscus hymeniophilus genome sequencing and assembly.</title>
        <authorList>
            <person name="Kramer G."/>
            <person name="Nodwell J."/>
        </authorList>
    </citation>
    <scope>NUCLEOTIDE SEQUENCE</scope>
    <source>
        <strain evidence="2">ATCC 34498</strain>
    </source>
</reference>
<dbReference type="OrthoDB" id="5404323at2759"/>
<evidence type="ECO:0000313" key="3">
    <source>
        <dbReference type="Proteomes" id="UP000785200"/>
    </source>
</evidence>
<comment type="caution">
    <text evidence="2">The sequence shown here is derived from an EMBL/GenBank/DDBJ whole genome shotgun (WGS) entry which is preliminary data.</text>
</comment>
<evidence type="ECO:0000256" key="1">
    <source>
        <dbReference type="SAM" id="MobiDB-lite"/>
    </source>
</evidence>
<organism evidence="2 3">
    <name type="scientific">Hyphodiscus hymeniophilus</name>
    <dbReference type="NCBI Taxonomy" id="353542"/>
    <lineage>
        <taxon>Eukaryota</taxon>
        <taxon>Fungi</taxon>
        <taxon>Dikarya</taxon>
        <taxon>Ascomycota</taxon>
        <taxon>Pezizomycotina</taxon>
        <taxon>Leotiomycetes</taxon>
        <taxon>Helotiales</taxon>
        <taxon>Hyphodiscaceae</taxon>
        <taxon>Hyphodiscus</taxon>
    </lineage>
</organism>
<protein>
    <submittedName>
        <fullName evidence="2">Uncharacterized protein</fullName>
    </submittedName>
</protein>
<feature type="compositionally biased region" description="Polar residues" evidence="1">
    <location>
        <begin position="439"/>
        <end position="467"/>
    </location>
</feature>
<keyword evidence="3" id="KW-1185">Reference proteome</keyword>
<proteinExistence type="predicted"/>
<dbReference type="Proteomes" id="UP000785200">
    <property type="component" value="Unassembled WGS sequence"/>
</dbReference>